<evidence type="ECO:0000313" key="3">
    <source>
        <dbReference type="Proteomes" id="UP000664835"/>
    </source>
</evidence>
<accession>A0ABS3Q1G8</accession>
<reference evidence="2 3" key="1">
    <citation type="submission" date="2021-03" db="EMBL/GenBank/DDBJ databases">
        <title>Thiomicrorhabdus sp.nov.,novel sulfur-oxidizing bacteria isolated from coastal sediment.</title>
        <authorList>
            <person name="Liu X."/>
        </authorList>
    </citation>
    <scope>NUCLEOTIDE SEQUENCE [LARGE SCALE GENOMIC DNA]</scope>
    <source>
        <strain evidence="2 3">6S2-11</strain>
    </source>
</reference>
<feature type="domain" description="Transposase IS4-like" evidence="1">
    <location>
        <begin position="22"/>
        <end position="99"/>
    </location>
</feature>
<dbReference type="Proteomes" id="UP000664835">
    <property type="component" value="Unassembled WGS sequence"/>
</dbReference>
<dbReference type="PANTHER" id="PTHR35604">
    <property type="entry name" value="TRANSPOSASE INSH FOR INSERTION SEQUENCE ELEMENT IS5A-RELATED"/>
    <property type="match status" value="1"/>
</dbReference>
<comment type="caution">
    <text evidence="2">The sequence shown here is derived from an EMBL/GenBank/DDBJ whole genome shotgun (WGS) entry which is preliminary data.</text>
</comment>
<gene>
    <name evidence="2" type="ORF">J3998_01120</name>
</gene>
<sequence length="109" mass="12606">MTAKYLKTYSLDTKKRLKLPTDLVDYYKGIQNKILYRAYGNTPLSDAQKQFNRYVSQVRCTVERTFGVLKRLYGLGKARYLGLARNRARVSLIVMAHNLKRGANIQRAC</sequence>
<evidence type="ECO:0000313" key="2">
    <source>
        <dbReference type="EMBL" id="MBO1926164.1"/>
    </source>
</evidence>
<dbReference type="EMBL" id="JAGETV010000001">
    <property type="protein sequence ID" value="MBO1926164.1"/>
    <property type="molecule type" value="Genomic_DNA"/>
</dbReference>
<evidence type="ECO:0000259" key="1">
    <source>
        <dbReference type="Pfam" id="PF01609"/>
    </source>
</evidence>
<dbReference type="RefSeq" id="WP_208146589.1">
    <property type="nucleotide sequence ID" value="NZ_JAGETV010000001.1"/>
</dbReference>
<organism evidence="2 3">
    <name type="scientific">Thiomicrorhabdus marina</name>
    <dbReference type="NCBI Taxonomy" id="2818442"/>
    <lineage>
        <taxon>Bacteria</taxon>
        <taxon>Pseudomonadati</taxon>
        <taxon>Pseudomonadota</taxon>
        <taxon>Gammaproteobacteria</taxon>
        <taxon>Thiotrichales</taxon>
        <taxon>Piscirickettsiaceae</taxon>
        <taxon>Thiomicrorhabdus</taxon>
    </lineage>
</organism>
<dbReference type="Pfam" id="PF01609">
    <property type="entry name" value="DDE_Tnp_1"/>
    <property type="match status" value="1"/>
</dbReference>
<dbReference type="InterPro" id="IPR002559">
    <property type="entry name" value="Transposase_11"/>
</dbReference>
<dbReference type="PANTHER" id="PTHR35604:SF2">
    <property type="entry name" value="TRANSPOSASE INSH FOR INSERTION SEQUENCE ELEMENT IS5A-RELATED"/>
    <property type="match status" value="1"/>
</dbReference>
<name>A0ABS3Q1G8_9GAMM</name>
<proteinExistence type="predicted"/>
<keyword evidence="3" id="KW-1185">Reference proteome</keyword>
<protein>
    <submittedName>
        <fullName evidence="2">Transposase</fullName>
    </submittedName>
</protein>